<protein>
    <submittedName>
        <fullName evidence="2">Uncharacterized protein</fullName>
    </submittedName>
</protein>
<feature type="region of interest" description="Disordered" evidence="1">
    <location>
        <begin position="114"/>
        <end position="151"/>
    </location>
</feature>
<keyword evidence="3" id="KW-1185">Reference proteome</keyword>
<evidence type="ECO:0000313" key="2">
    <source>
        <dbReference type="EMBL" id="KFI72357.1"/>
    </source>
</evidence>
<dbReference type="EMBL" id="JGZD01000009">
    <property type="protein sequence ID" value="KFI72357.1"/>
    <property type="molecule type" value="Genomic_DNA"/>
</dbReference>
<organism evidence="2 3">
    <name type="scientific">Bifidobacterium minimum</name>
    <dbReference type="NCBI Taxonomy" id="1693"/>
    <lineage>
        <taxon>Bacteria</taxon>
        <taxon>Bacillati</taxon>
        <taxon>Actinomycetota</taxon>
        <taxon>Actinomycetes</taxon>
        <taxon>Bifidobacteriales</taxon>
        <taxon>Bifidobacteriaceae</taxon>
        <taxon>Bifidobacterium</taxon>
    </lineage>
</organism>
<evidence type="ECO:0000256" key="1">
    <source>
        <dbReference type="SAM" id="MobiDB-lite"/>
    </source>
</evidence>
<gene>
    <name evidence="2" type="ORF">BMIN_0251</name>
</gene>
<dbReference type="RefSeq" id="WP_022861593.1">
    <property type="nucleotide sequence ID" value="NZ_JGZD01000009.1"/>
</dbReference>
<dbReference type="eggNOG" id="ENOG5032KNB">
    <property type="taxonomic scope" value="Bacteria"/>
</dbReference>
<dbReference type="AlphaFoldDB" id="A0A087BMV7"/>
<proteinExistence type="predicted"/>
<accession>A0A087BMV7</accession>
<comment type="caution">
    <text evidence="2">The sequence shown here is derived from an EMBL/GenBank/DDBJ whole genome shotgun (WGS) entry which is preliminary data.</text>
</comment>
<reference evidence="2 3" key="1">
    <citation type="submission" date="2014-03" db="EMBL/GenBank/DDBJ databases">
        <title>Genomics of Bifidobacteria.</title>
        <authorList>
            <person name="Ventura M."/>
            <person name="Milani C."/>
            <person name="Lugli G.A."/>
        </authorList>
    </citation>
    <scope>NUCLEOTIDE SEQUENCE [LARGE SCALE GENOMIC DNA]</scope>
    <source>
        <strain evidence="2 3">LMG 11592</strain>
    </source>
</reference>
<dbReference type="Proteomes" id="UP000029014">
    <property type="component" value="Unassembled WGS sequence"/>
</dbReference>
<evidence type="ECO:0000313" key="3">
    <source>
        <dbReference type="Proteomes" id="UP000029014"/>
    </source>
</evidence>
<name>A0A087BMV7_9BIFI</name>
<sequence>MGTSTLHVIGPPGWVAEEFRRGIAEGRGRAPNGAVTNVVAHDGLSPVEDIGEEDAIWSSPGTLIALDDWRRRHGLPPLQLTAPAADAITHLPYPLTRHRVLVARAGDIVSGRAFDGTIPGSPPNASCPADRPADPLSDDDDSLSDDSPFSGSFSALDERPWSRVASGRVSAFRAARRDVDELRRDLVRAHAPADSLIEVAGNVKGLAEEWCAVVDPAMGRAVACSGVCVHPTPGGMDVVTVFDGARFDSGHREAVLDVAAATARTLAPTRALAAGSTTDEHHIPPPPVSLLLGIPVDTATPVVLEIDPVWCTTPYPFGCKGMEAFVDAIARCRIDSSPAGDAVGDGSFVWVPDPWMTREFSRRYRGFDPVRGFNPAGSGD</sequence>